<reference evidence="1 2" key="1">
    <citation type="journal article" date="2003" name="Genome Res.">
        <title>Comparative genome analysis of Vibrio vulnificus, a marine pathogen.</title>
        <authorList>
            <person name="Chen C.Y."/>
            <person name="Wu K.M."/>
            <person name="Chang Y.C."/>
            <person name="Chang C.H."/>
            <person name="Tsai H.C."/>
            <person name="Liao T.L."/>
            <person name="Liu Y.M."/>
            <person name="Chen H.J."/>
            <person name="Shen A.B."/>
            <person name="Li J.C."/>
            <person name="Su T.L."/>
            <person name="Shao C.P."/>
            <person name="Lee C.T."/>
            <person name="Hor L.I."/>
            <person name="Tsai S.F."/>
        </authorList>
    </citation>
    <scope>NUCLEOTIDE SEQUENCE [LARGE SCALE GENOMIC DNA]</scope>
    <source>
        <strain evidence="1 2">YJ016</strain>
    </source>
</reference>
<evidence type="ECO:0000313" key="2">
    <source>
        <dbReference type="Proteomes" id="UP000002675"/>
    </source>
</evidence>
<name>Q7MPC0_VIBVY</name>
<organism evidence="1 2">
    <name type="scientific">Vibrio vulnificus (strain YJ016)</name>
    <dbReference type="NCBI Taxonomy" id="196600"/>
    <lineage>
        <taxon>Bacteria</taxon>
        <taxon>Pseudomonadati</taxon>
        <taxon>Pseudomonadota</taxon>
        <taxon>Gammaproteobacteria</taxon>
        <taxon>Vibrionales</taxon>
        <taxon>Vibrionaceae</taxon>
        <taxon>Vibrio</taxon>
    </lineage>
</organism>
<dbReference type="HOGENOM" id="CLU_3223813_0_0_6"/>
<evidence type="ECO:0000313" key="1">
    <source>
        <dbReference type="EMBL" id="BAC93208.1"/>
    </source>
</evidence>
<sequence length="44" mass="5174">MQAESILYEYFAAEFHDYSLLRFSKVVWRILTVCPIAAKYSPIC</sequence>
<dbReference type="KEGG" id="vvy:VV0443"/>
<dbReference type="EMBL" id="BA000037">
    <property type="protein sequence ID" value="BAC93208.1"/>
    <property type="molecule type" value="Genomic_DNA"/>
</dbReference>
<dbReference type="AlphaFoldDB" id="Q7MPC0"/>
<proteinExistence type="predicted"/>
<accession>Q7MPC0</accession>
<protein>
    <submittedName>
        <fullName evidence="1">Uncharacterized protein</fullName>
    </submittedName>
</protein>
<gene>
    <name evidence="1" type="ordered locus">VV0443</name>
</gene>
<dbReference type="Proteomes" id="UP000002675">
    <property type="component" value="Chromosome I"/>
</dbReference>